<keyword evidence="3" id="KW-1185">Reference proteome</keyword>
<reference evidence="2 3" key="1">
    <citation type="journal article" date="2024" name="Commun. Biol.">
        <title>Comparative genomic analysis of thermophilic fungi reveals convergent evolutionary adaptations and gene losses.</title>
        <authorList>
            <person name="Steindorff A.S."/>
            <person name="Aguilar-Pontes M.V."/>
            <person name="Robinson A.J."/>
            <person name="Andreopoulos B."/>
            <person name="LaButti K."/>
            <person name="Kuo A."/>
            <person name="Mondo S."/>
            <person name="Riley R."/>
            <person name="Otillar R."/>
            <person name="Haridas S."/>
            <person name="Lipzen A."/>
            <person name="Grimwood J."/>
            <person name="Schmutz J."/>
            <person name="Clum A."/>
            <person name="Reid I.D."/>
            <person name="Moisan M.C."/>
            <person name="Butler G."/>
            <person name="Nguyen T.T.M."/>
            <person name="Dewar K."/>
            <person name="Conant G."/>
            <person name="Drula E."/>
            <person name="Henrissat B."/>
            <person name="Hansel C."/>
            <person name="Singer S."/>
            <person name="Hutchinson M.I."/>
            <person name="de Vries R.P."/>
            <person name="Natvig D.O."/>
            <person name="Powell A.J."/>
            <person name="Tsang A."/>
            <person name="Grigoriev I.V."/>
        </authorList>
    </citation>
    <scope>NUCLEOTIDE SEQUENCE [LARGE SCALE GENOMIC DNA]</scope>
    <source>
        <strain evidence="2 3">CBS 494.80</strain>
    </source>
</reference>
<name>A0ABR4D099_9HELO</name>
<evidence type="ECO:0000256" key="1">
    <source>
        <dbReference type="SAM" id="MobiDB-lite"/>
    </source>
</evidence>
<feature type="region of interest" description="Disordered" evidence="1">
    <location>
        <begin position="80"/>
        <end position="110"/>
    </location>
</feature>
<organism evidence="2 3">
    <name type="scientific">Oculimacula yallundae</name>
    <dbReference type="NCBI Taxonomy" id="86028"/>
    <lineage>
        <taxon>Eukaryota</taxon>
        <taxon>Fungi</taxon>
        <taxon>Dikarya</taxon>
        <taxon>Ascomycota</taxon>
        <taxon>Pezizomycotina</taxon>
        <taxon>Leotiomycetes</taxon>
        <taxon>Helotiales</taxon>
        <taxon>Ploettnerulaceae</taxon>
        <taxon>Oculimacula</taxon>
    </lineage>
</organism>
<dbReference type="Proteomes" id="UP001595075">
    <property type="component" value="Unassembled WGS sequence"/>
</dbReference>
<evidence type="ECO:0000313" key="3">
    <source>
        <dbReference type="Proteomes" id="UP001595075"/>
    </source>
</evidence>
<comment type="caution">
    <text evidence="2">The sequence shown here is derived from an EMBL/GenBank/DDBJ whole genome shotgun (WGS) entry which is preliminary data.</text>
</comment>
<evidence type="ECO:0000313" key="2">
    <source>
        <dbReference type="EMBL" id="KAL2075530.1"/>
    </source>
</evidence>
<sequence>MAPGPFCCYDAIPSTVRYLTTLLPSTTIYNPLTKSKRSAPFLTSFLVHLITTKLPLSTSTPEGTSPLFYAIVQVKKIHAPEPPKDEVKEKNTPKTAPSSASSSISIISTPATGPGRYSNTMASPYTTATPAPVAVALAKDIPRKPLNLPEEHYFVPIEKSNSPTALSEISLLFGRGWREITVQEAMESLRFPGLGIMIGDGEVWTQKEGVEKFWCETHGVWFEMRVWVRESAF</sequence>
<feature type="compositionally biased region" description="Low complexity" evidence="1">
    <location>
        <begin position="95"/>
        <end position="110"/>
    </location>
</feature>
<protein>
    <submittedName>
        <fullName evidence="2">Uncharacterized protein</fullName>
    </submittedName>
</protein>
<feature type="compositionally biased region" description="Basic and acidic residues" evidence="1">
    <location>
        <begin position="80"/>
        <end position="92"/>
    </location>
</feature>
<proteinExistence type="predicted"/>
<dbReference type="EMBL" id="JAZHXI010000001">
    <property type="protein sequence ID" value="KAL2075530.1"/>
    <property type="molecule type" value="Genomic_DNA"/>
</dbReference>
<accession>A0ABR4D099</accession>
<gene>
    <name evidence="2" type="ORF">VTL71DRAFT_473</name>
</gene>